<dbReference type="AlphaFoldDB" id="A0A7S3JAW4"/>
<dbReference type="InterPro" id="IPR029052">
    <property type="entry name" value="Metallo-depent_PP-like"/>
</dbReference>
<dbReference type="SUPFAM" id="SSF56300">
    <property type="entry name" value="Metallo-dependent phosphatases"/>
    <property type="match status" value="1"/>
</dbReference>
<name>A0A7S3JAW4_9SPIT</name>
<evidence type="ECO:0000256" key="1">
    <source>
        <dbReference type="SAM" id="MobiDB-lite"/>
    </source>
</evidence>
<protein>
    <submittedName>
        <fullName evidence="2">Uncharacterized protein</fullName>
    </submittedName>
</protein>
<proteinExistence type="predicted"/>
<reference evidence="2" key="1">
    <citation type="submission" date="2021-01" db="EMBL/GenBank/DDBJ databases">
        <authorList>
            <person name="Corre E."/>
            <person name="Pelletier E."/>
            <person name="Niang G."/>
            <person name="Scheremetjew M."/>
            <person name="Finn R."/>
            <person name="Kale V."/>
            <person name="Holt S."/>
            <person name="Cochrane G."/>
            <person name="Meng A."/>
            <person name="Brown T."/>
            <person name="Cohen L."/>
        </authorList>
    </citation>
    <scope>NUCLEOTIDE SEQUENCE</scope>
    <source>
        <strain evidence="2">FSP1.4</strain>
    </source>
</reference>
<sequence>MDVFSWSMPFVIEKVTEMLYNVLKYEGVEEEDEDPKTVTVDRVKDKLNEEALTSQKQRFNTMKNKIRSIGKMAIIFKTLRQEHENITKLKGLCPGYKIPPGILTGGAEAIEEAVAQFEKAKKMDRMNEGMPEEMQKAAYDDDDD</sequence>
<gene>
    <name evidence="2" type="ORF">EHAR0213_LOCUS7039</name>
</gene>
<dbReference type="PANTHER" id="PTHR45673">
    <property type="entry name" value="SERINE/THREONINE-PROTEIN PHOSPHATASE 2B CATALYTIC SUBUNIT 1-RELATED"/>
    <property type="match status" value="1"/>
</dbReference>
<evidence type="ECO:0000313" key="2">
    <source>
        <dbReference type="EMBL" id="CAE0348128.1"/>
    </source>
</evidence>
<accession>A0A7S3JAW4</accession>
<organism evidence="2">
    <name type="scientific">Euplotes harpa</name>
    <dbReference type="NCBI Taxonomy" id="151035"/>
    <lineage>
        <taxon>Eukaryota</taxon>
        <taxon>Sar</taxon>
        <taxon>Alveolata</taxon>
        <taxon>Ciliophora</taxon>
        <taxon>Intramacronucleata</taxon>
        <taxon>Spirotrichea</taxon>
        <taxon>Hypotrichia</taxon>
        <taxon>Euplotida</taxon>
        <taxon>Euplotidae</taxon>
        <taxon>Euplotes</taxon>
    </lineage>
</organism>
<dbReference type="EMBL" id="HBII01016667">
    <property type="protein sequence ID" value="CAE0348128.1"/>
    <property type="molecule type" value="Transcribed_RNA"/>
</dbReference>
<dbReference type="Gene3D" id="3.60.21.10">
    <property type="match status" value="1"/>
</dbReference>
<dbReference type="GO" id="GO:0033192">
    <property type="term" value="F:calmodulin-dependent protein phosphatase activity"/>
    <property type="evidence" value="ECO:0007669"/>
    <property type="project" value="InterPro"/>
</dbReference>
<dbReference type="InterPro" id="IPR043360">
    <property type="entry name" value="PP2B"/>
</dbReference>
<dbReference type="GO" id="GO:0097720">
    <property type="term" value="P:calcineurin-mediated signaling"/>
    <property type="evidence" value="ECO:0007669"/>
    <property type="project" value="InterPro"/>
</dbReference>
<feature type="region of interest" description="Disordered" evidence="1">
    <location>
        <begin position="123"/>
        <end position="144"/>
    </location>
</feature>